<dbReference type="AlphaFoldDB" id="L0DIA6"/>
<protein>
    <recommendedName>
        <fullName evidence="3">Glycosyltransferase</fullName>
    </recommendedName>
</protein>
<dbReference type="Proteomes" id="UP000010798">
    <property type="component" value="Chromosome"/>
</dbReference>
<dbReference type="STRING" id="886293.Sinac_4404"/>
<sequence>MKATRATILVSGMIAGHPNQGGASWVVLQYALGLRKLGHDVLLVEPIEATALRPAGSSLAESDNAAFFRRVVRSLGLERSSALLLAGTRQTVGVSYDRLERETRRADLLVNVSGMLTDPGLIGSIPRRVYIDVDPAFNQLWQEKHGIDMRYEGHTLFMTVGRAVGRPGCDVPTCGREWVATWPPVVLPLWPTAGLIRHHGFTTVANWRGYGSIEHGGLLFGQKAHTFRTLFDLPARARAPFMPALAIHPGEVPDLEALAANGWQILDPARLANTPARFRKFVQQSEAEFSTAKSGYVLSRCGWFSDRTACYLASGRPAIVQETGFQGEIPVGEGLFTFKTVDEAVEAVNAVRGDYPRHARAARHIAEEYLDSDKVLDRLLNLAFAT</sequence>
<dbReference type="OrthoDB" id="513439at2"/>
<evidence type="ECO:0008006" key="3">
    <source>
        <dbReference type="Google" id="ProtNLM"/>
    </source>
</evidence>
<evidence type="ECO:0000313" key="1">
    <source>
        <dbReference type="EMBL" id="AGA28595.1"/>
    </source>
</evidence>
<organism evidence="1 2">
    <name type="scientific">Singulisphaera acidiphila (strain ATCC BAA-1392 / DSM 18658 / VKM B-2454 / MOB10)</name>
    <dbReference type="NCBI Taxonomy" id="886293"/>
    <lineage>
        <taxon>Bacteria</taxon>
        <taxon>Pseudomonadati</taxon>
        <taxon>Planctomycetota</taxon>
        <taxon>Planctomycetia</taxon>
        <taxon>Isosphaerales</taxon>
        <taxon>Isosphaeraceae</taxon>
        <taxon>Singulisphaera</taxon>
    </lineage>
</organism>
<gene>
    <name evidence="1" type="ordered locus">Sinac_4404</name>
</gene>
<dbReference type="KEGG" id="saci:Sinac_4404"/>
<dbReference type="RefSeq" id="WP_015247713.1">
    <property type="nucleotide sequence ID" value="NC_019892.1"/>
</dbReference>
<evidence type="ECO:0000313" key="2">
    <source>
        <dbReference type="Proteomes" id="UP000010798"/>
    </source>
</evidence>
<dbReference type="HOGENOM" id="CLU_703842_0_0_0"/>
<dbReference type="EMBL" id="CP003364">
    <property type="protein sequence ID" value="AGA28595.1"/>
    <property type="molecule type" value="Genomic_DNA"/>
</dbReference>
<dbReference type="eggNOG" id="COG0438">
    <property type="taxonomic scope" value="Bacteria"/>
</dbReference>
<accession>L0DIA6</accession>
<reference evidence="1 2" key="1">
    <citation type="submission" date="2012-02" db="EMBL/GenBank/DDBJ databases">
        <title>Complete sequence of chromosome of Singulisphaera acidiphila DSM 18658.</title>
        <authorList>
            <consortium name="US DOE Joint Genome Institute (JGI-PGF)"/>
            <person name="Lucas S."/>
            <person name="Copeland A."/>
            <person name="Lapidus A."/>
            <person name="Glavina del Rio T."/>
            <person name="Dalin E."/>
            <person name="Tice H."/>
            <person name="Bruce D."/>
            <person name="Goodwin L."/>
            <person name="Pitluck S."/>
            <person name="Peters L."/>
            <person name="Ovchinnikova G."/>
            <person name="Chertkov O."/>
            <person name="Kyrpides N."/>
            <person name="Mavromatis K."/>
            <person name="Ivanova N."/>
            <person name="Brettin T."/>
            <person name="Detter J.C."/>
            <person name="Han C."/>
            <person name="Larimer F."/>
            <person name="Land M."/>
            <person name="Hauser L."/>
            <person name="Markowitz V."/>
            <person name="Cheng J.-F."/>
            <person name="Hugenholtz P."/>
            <person name="Woyke T."/>
            <person name="Wu D."/>
            <person name="Tindall B."/>
            <person name="Pomrenke H."/>
            <person name="Brambilla E."/>
            <person name="Klenk H.-P."/>
            <person name="Eisen J.A."/>
        </authorList>
    </citation>
    <scope>NUCLEOTIDE SEQUENCE [LARGE SCALE GENOMIC DNA]</scope>
    <source>
        <strain evidence="2">ATCC BAA-1392 / DSM 18658 / VKM B-2454 / MOB10</strain>
    </source>
</reference>
<proteinExistence type="predicted"/>
<keyword evidence="2" id="KW-1185">Reference proteome</keyword>
<name>L0DIA6_SINAD</name>